<evidence type="ECO:0000313" key="1">
    <source>
        <dbReference type="EMBL" id="MBY4628677.1"/>
    </source>
</evidence>
<gene>
    <name evidence="1" type="ORF">K6M89_05035</name>
</gene>
<dbReference type="Proteomes" id="UP000733858">
    <property type="component" value="Unassembled WGS sequence"/>
</dbReference>
<keyword evidence="2" id="KW-1185">Reference proteome</keyword>
<reference evidence="1 2" key="1">
    <citation type="submission" date="2021-08" db="EMBL/GenBank/DDBJ databases">
        <title>Rhizobium croatiense sp. nov. and Rhizobium redzepovicii sp. nov., two new species isolated from nodules of Phaseolus vulgaris in Croatia.</title>
        <authorList>
            <person name="Rajnovic I."/>
            <person name="Ramirez-Bahena M.H."/>
            <person name="Kajic S."/>
            <person name="Igual M.J."/>
            <person name="Peix A."/>
            <person name="Velazquez E."/>
            <person name="Sikora S."/>
        </authorList>
    </citation>
    <scope>NUCLEOTIDE SEQUENCE [LARGE SCALE GENOMIC DNA]</scope>
    <source>
        <strain evidence="1 2">13T</strain>
    </source>
</reference>
<dbReference type="EMBL" id="JAILYJ010000002">
    <property type="protein sequence ID" value="MBY4628677.1"/>
    <property type="molecule type" value="Genomic_DNA"/>
</dbReference>
<organism evidence="1 2">
    <name type="scientific">Rhizobium croatiense</name>
    <dbReference type="NCBI Taxonomy" id="2867516"/>
    <lineage>
        <taxon>Bacteria</taxon>
        <taxon>Pseudomonadati</taxon>
        <taxon>Pseudomonadota</taxon>
        <taxon>Alphaproteobacteria</taxon>
        <taxon>Hyphomicrobiales</taxon>
        <taxon>Rhizobiaceae</taxon>
        <taxon>Rhizobium/Agrobacterium group</taxon>
        <taxon>Rhizobium</taxon>
    </lineage>
</organism>
<sequence>MPITLVQRLQRFKNLVIGNGSFRPGVKAKSRYGFDREDIGCPGSENSPLFVIADVRGGQHVTRVNEMFRRMEQMRRADRRRGLLLDGIADVFLSHSLAPLMLTDGTSFIR</sequence>
<protein>
    <submittedName>
        <fullName evidence="1">Uncharacterized protein</fullName>
    </submittedName>
</protein>
<proteinExistence type="predicted"/>
<accession>A0ABS7LVT6</accession>
<evidence type="ECO:0000313" key="2">
    <source>
        <dbReference type="Proteomes" id="UP000733858"/>
    </source>
</evidence>
<comment type="caution">
    <text evidence="1">The sequence shown here is derived from an EMBL/GenBank/DDBJ whole genome shotgun (WGS) entry which is preliminary data.</text>
</comment>
<name>A0ABS7LVT6_9HYPH</name>